<dbReference type="GO" id="GO:0005656">
    <property type="term" value="C:nuclear pre-replicative complex"/>
    <property type="evidence" value="ECO:0007669"/>
    <property type="project" value="TreeGrafter"/>
</dbReference>
<protein>
    <recommendedName>
        <fullName evidence="6">WD repeat domain 18</fullName>
    </recommendedName>
</protein>
<name>A0AAE1GHH5_PETCI</name>
<evidence type="ECO:0000313" key="4">
    <source>
        <dbReference type="EMBL" id="KAK3893368.1"/>
    </source>
</evidence>
<evidence type="ECO:0000256" key="2">
    <source>
        <dbReference type="ARBA" id="ARBA00022737"/>
    </source>
</evidence>
<dbReference type="InterPro" id="IPR015943">
    <property type="entry name" value="WD40/YVTN_repeat-like_dom_sf"/>
</dbReference>
<comment type="caution">
    <text evidence="4">The sequence shown here is derived from an EMBL/GenBank/DDBJ whole genome shotgun (WGS) entry which is preliminary data.</text>
</comment>
<reference evidence="4" key="1">
    <citation type="submission" date="2023-10" db="EMBL/GenBank/DDBJ databases">
        <title>Genome assemblies of two species of porcelain crab, Petrolisthes cinctipes and Petrolisthes manimaculis (Anomura: Porcellanidae).</title>
        <authorList>
            <person name="Angst P."/>
        </authorList>
    </citation>
    <scope>NUCLEOTIDE SEQUENCE</scope>
    <source>
        <strain evidence="4">PB745_01</strain>
        <tissue evidence="4">Gill</tissue>
    </source>
</reference>
<feature type="repeat" description="WD" evidence="3">
    <location>
        <begin position="265"/>
        <end position="306"/>
    </location>
</feature>
<dbReference type="PROSITE" id="PS50082">
    <property type="entry name" value="WD_REPEATS_2"/>
    <property type="match status" value="3"/>
</dbReference>
<dbReference type="GO" id="GO:0120330">
    <property type="term" value="C:rixosome complex"/>
    <property type="evidence" value="ECO:0007669"/>
    <property type="project" value="TreeGrafter"/>
</dbReference>
<dbReference type="SMART" id="SM00320">
    <property type="entry name" value="WD40"/>
    <property type="match status" value="6"/>
</dbReference>
<proteinExistence type="predicted"/>
<keyword evidence="1 3" id="KW-0853">WD repeat</keyword>
<keyword evidence="2" id="KW-0677">Repeat</keyword>
<feature type="repeat" description="WD" evidence="3">
    <location>
        <begin position="119"/>
        <end position="152"/>
    </location>
</feature>
<dbReference type="PROSITE" id="PS50294">
    <property type="entry name" value="WD_REPEATS_REGION"/>
    <property type="match status" value="2"/>
</dbReference>
<dbReference type="Pfam" id="PF00400">
    <property type="entry name" value="WD40"/>
    <property type="match status" value="3"/>
</dbReference>
<dbReference type="GO" id="GO:0006364">
    <property type="term" value="P:rRNA processing"/>
    <property type="evidence" value="ECO:0007669"/>
    <property type="project" value="TreeGrafter"/>
</dbReference>
<evidence type="ECO:0000313" key="5">
    <source>
        <dbReference type="Proteomes" id="UP001286313"/>
    </source>
</evidence>
<dbReference type="PANTHER" id="PTHR18763:SF0">
    <property type="entry name" value="WD REPEAT-CONTAINING PROTEIN 18"/>
    <property type="match status" value="1"/>
</dbReference>
<evidence type="ECO:0000256" key="3">
    <source>
        <dbReference type="PROSITE-ProRule" id="PRU00221"/>
    </source>
</evidence>
<sequence length="435" mass="46837">MEPMIDDVFVTSLNSGTDCVQVYDIATGAQLKCYRGYPAAPSTLALVGTSCQLVCGQRNKSLLQAWNINRHDNLQMRLIIPGKVNALAVSPRAPYYCVVAISEKIYVYKMSCGGVSGVGDRHYQSVTHLTFTPCGNYFASGGADGFVYVWSLAAFNDALHKTHPPHISPHYTLGQHSDKVTGITITSGGMKGTLVSCSLDHTARVYDLATGRQVYSLITPSPLTAVTTNTLGSQVLLGSSSGRINVVNLLPPPTPGDILVGDAGSSCHEKAVTHIAVTASGNRVVTESDDGEVKVWTVTSTSLGTNDTITTPHLAIQRTIHTARGTITNLCVLRMEREVVDDVDLDIREIIRPLSQDYTSSPINASVTVHTKPRTSSALNITPQYTSVGGVGKHNTKGVRNSNENLLRQICQLQTANSQLYKFAIKHILKDDVND</sequence>
<dbReference type="InterPro" id="IPR045227">
    <property type="entry name" value="WDR18/Ipi3/RID3"/>
</dbReference>
<dbReference type="AlphaFoldDB" id="A0AAE1GHH5"/>
<feature type="repeat" description="WD" evidence="3">
    <location>
        <begin position="173"/>
        <end position="216"/>
    </location>
</feature>
<accession>A0AAE1GHH5</accession>
<dbReference type="PANTHER" id="PTHR18763">
    <property type="entry name" value="WD-REPEAT PROTEIN 18"/>
    <property type="match status" value="1"/>
</dbReference>
<organism evidence="4 5">
    <name type="scientific">Petrolisthes cinctipes</name>
    <name type="common">Flat porcelain crab</name>
    <dbReference type="NCBI Taxonomy" id="88211"/>
    <lineage>
        <taxon>Eukaryota</taxon>
        <taxon>Metazoa</taxon>
        <taxon>Ecdysozoa</taxon>
        <taxon>Arthropoda</taxon>
        <taxon>Crustacea</taxon>
        <taxon>Multicrustacea</taxon>
        <taxon>Malacostraca</taxon>
        <taxon>Eumalacostraca</taxon>
        <taxon>Eucarida</taxon>
        <taxon>Decapoda</taxon>
        <taxon>Pleocyemata</taxon>
        <taxon>Anomura</taxon>
        <taxon>Galatheoidea</taxon>
        <taxon>Porcellanidae</taxon>
        <taxon>Petrolisthes</taxon>
    </lineage>
</organism>
<evidence type="ECO:0000256" key="1">
    <source>
        <dbReference type="ARBA" id="ARBA00022574"/>
    </source>
</evidence>
<keyword evidence="5" id="KW-1185">Reference proteome</keyword>
<evidence type="ECO:0008006" key="6">
    <source>
        <dbReference type="Google" id="ProtNLM"/>
    </source>
</evidence>
<dbReference type="Proteomes" id="UP001286313">
    <property type="component" value="Unassembled WGS sequence"/>
</dbReference>
<dbReference type="GO" id="GO:0006261">
    <property type="term" value="P:DNA-templated DNA replication"/>
    <property type="evidence" value="ECO:0007669"/>
    <property type="project" value="TreeGrafter"/>
</dbReference>
<dbReference type="Gene3D" id="2.130.10.10">
    <property type="entry name" value="YVTN repeat-like/Quinoprotein amine dehydrogenase"/>
    <property type="match status" value="2"/>
</dbReference>
<gene>
    <name evidence="4" type="ORF">Pcinc_002802</name>
</gene>
<dbReference type="InterPro" id="IPR001680">
    <property type="entry name" value="WD40_rpt"/>
</dbReference>
<dbReference type="SUPFAM" id="SSF50978">
    <property type="entry name" value="WD40 repeat-like"/>
    <property type="match status" value="1"/>
</dbReference>
<dbReference type="InterPro" id="IPR036322">
    <property type="entry name" value="WD40_repeat_dom_sf"/>
</dbReference>
<dbReference type="EMBL" id="JAWQEG010000215">
    <property type="protein sequence ID" value="KAK3893368.1"/>
    <property type="molecule type" value="Genomic_DNA"/>
</dbReference>